<dbReference type="EMBL" id="KN834785">
    <property type="protein sequence ID" value="KIK58472.1"/>
    <property type="molecule type" value="Genomic_DNA"/>
</dbReference>
<sequence>MSIGDPGINLPPAWELTPPMKAWIYKLFTAMDGNQKAVCLNASSEARDPSLNVG</sequence>
<keyword evidence="2" id="KW-1185">Reference proteome</keyword>
<dbReference type="AlphaFoldDB" id="A0A0D0CJF1"/>
<name>A0A0D0CJF1_9AGAR</name>
<organism evidence="1 2">
    <name type="scientific">Collybiopsis luxurians FD-317 M1</name>
    <dbReference type="NCBI Taxonomy" id="944289"/>
    <lineage>
        <taxon>Eukaryota</taxon>
        <taxon>Fungi</taxon>
        <taxon>Dikarya</taxon>
        <taxon>Basidiomycota</taxon>
        <taxon>Agaricomycotina</taxon>
        <taxon>Agaricomycetes</taxon>
        <taxon>Agaricomycetidae</taxon>
        <taxon>Agaricales</taxon>
        <taxon>Marasmiineae</taxon>
        <taxon>Omphalotaceae</taxon>
        <taxon>Collybiopsis</taxon>
        <taxon>Collybiopsis luxurians</taxon>
    </lineage>
</organism>
<accession>A0A0D0CJF1</accession>
<reference evidence="1 2" key="1">
    <citation type="submission" date="2014-04" db="EMBL/GenBank/DDBJ databases">
        <title>Evolutionary Origins and Diversification of the Mycorrhizal Mutualists.</title>
        <authorList>
            <consortium name="DOE Joint Genome Institute"/>
            <consortium name="Mycorrhizal Genomics Consortium"/>
            <person name="Kohler A."/>
            <person name="Kuo A."/>
            <person name="Nagy L.G."/>
            <person name="Floudas D."/>
            <person name="Copeland A."/>
            <person name="Barry K.W."/>
            <person name="Cichocki N."/>
            <person name="Veneault-Fourrey C."/>
            <person name="LaButti K."/>
            <person name="Lindquist E.A."/>
            <person name="Lipzen A."/>
            <person name="Lundell T."/>
            <person name="Morin E."/>
            <person name="Murat C."/>
            <person name="Riley R."/>
            <person name="Ohm R."/>
            <person name="Sun H."/>
            <person name="Tunlid A."/>
            <person name="Henrissat B."/>
            <person name="Grigoriev I.V."/>
            <person name="Hibbett D.S."/>
            <person name="Martin F."/>
        </authorList>
    </citation>
    <scope>NUCLEOTIDE SEQUENCE [LARGE SCALE GENOMIC DNA]</scope>
    <source>
        <strain evidence="1 2">FD-317 M1</strain>
    </source>
</reference>
<gene>
    <name evidence="1" type="ORF">GYMLUDRAFT_246162</name>
</gene>
<proteinExistence type="predicted"/>
<dbReference type="OrthoDB" id="3214502at2759"/>
<dbReference type="Proteomes" id="UP000053593">
    <property type="component" value="Unassembled WGS sequence"/>
</dbReference>
<protein>
    <submittedName>
        <fullName evidence="1">Uncharacterized protein</fullName>
    </submittedName>
</protein>
<evidence type="ECO:0000313" key="2">
    <source>
        <dbReference type="Proteomes" id="UP000053593"/>
    </source>
</evidence>
<dbReference type="HOGENOM" id="CLU_3050520_0_0_1"/>
<evidence type="ECO:0000313" key="1">
    <source>
        <dbReference type="EMBL" id="KIK58472.1"/>
    </source>
</evidence>